<evidence type="ECO:0000313" key="6">
    <source>
        <dbReference type="EMBL" id="TDR32598.1"/>
    </source>
</evidence>
<dbReference type="PANTHER" id="PTHR30537">
    <property type="entry name" value="HTH-TYPE TRANSCRIPTIONAL REGULATOR"/>
    <property type="match status" value="1"/>
</dbReference>
<evidence type="ECO:0000256" key="2">
    <source>
        <dbReference type="ARBA" id="ARBA00023015"/>
    </source>
</evidence>
<gene>
    <name evidence="6" type="ORF">DFR44_103111</name>
</gene>
<dbReference type="SUPFAM" id="SSF53850">
    <property type="entry name" value="Periplasmic binding protein-like II"/>
    <property type="match status" value="1"/>
</dbReference>
<dbReference type="InterPro" id="IPR036388">
    <property type="entry name" value="WH-like_DNA-bd_sf"/>
</dbReference>
<comment type="caution">
    <text evidence="6">The sequence shown here is derived from an EMBL/GenBank/DDBJ whole genome shotgun (WGS) entry which is preliminary data.</text>
</comment>
<organism evidence="6 7">
    <name type="scientific">Hydromonas duriensis</name>
    <dbReference type="NCBI Taxonomy" id="1527608"/>
    <lineage>
        <taxon>Bacteria</taxon>
        <taxon>Pseudomonadati</taxon>
        <taxon>Pseudomonadota</taxon>
        <taxon>Betaproteobacteria</taxon>
        <taxon>Burkholderiales</taxon>
        <taxon>Burkholderiaceae</taxon>
        <taxon>Hydromonas</taxon>
    </lineage>
</organism>
<dbReference type="InterPro" id="IPR058163">
    <property type="entry name" value="LysR-type_TF_proteobact-type"/>
</dbReference>
<comment type="similarity">
    <text evidence="1">Belongs to the LysR transcriptional regulatory family.</text>
</comment>
<dbReference type="CDD" id="cd08422">
    <property type="entry name" value="PBP2_CrgA_like"/>
    <property type="match status" value="1"/>
</dbReference>
<reference evidence="6 7" key="1">
    <citation type="submission" date="2019-03" db="EMBL/GenBank/DDBJ databases">
        <title>Genomic Encyclopedia of Type Strains, Phase IV (KMG-IV): sequencing the most valuable type-strain genomes for metagenomic binning, comparative biology and taxonomic classification.</title>
        <authorList>
            <person name="Goeker M."/>
        </authorList>
    </citation>
    <scope>NUCLEOTIDE SEQUENCE [LARGE SCALE GENOMIC DNA]</scope>
    <source>
        <strain evidence="6 7">DSM 102852</strain>
    </source>
</reference>
<feature type="domain" description="HTH lysR-type" evidence="5">
    <location>
        <begin position="1"/>
        <end position="59"/>
    </location>
</feature>
<evidence type="ECO:0000256" key="3">
    <source>
        <dbReference type="ARBA" id="ARBA00023125"/>
    </source>
</evidence>
<sequence length="289" mass="32920">MEIFKNMHIFTEVAKAKSFRRAAEILDMPNSTVSRRISELERDVGLRLFNRTTRRVELTEGGQMYFERCTRIIQEAQLAHTELTEMRTQPSGLIRASLPVDFSVLYLNTILVDFTKQYPKIELDLDLTSKKANMFTDSIDIAIRMNTPKESDLIARNIANFSCALFASPEYLAERGTPTTPEDLLAHDCLRMNDAPWTLTQNDDRRVVDVNGQFIVNNIGMLRQLAIDGAGIFRSTETWAKADVLNGKLVRVLPEWSPPNASVYALTTTRLLPAKVRVFLDFLVQRMTD</sequence>
<dbReference type="OrthoDB" id="116299at2"/>
<dbReference type="PANTHER" id="PTHR30537:SF5">
    <property type="entry name" value="HTH-TYPE TRANSCRIPTIONAL ACTIVATOR TTDR-RELATED"/>
    <property type="match status" value="1"/>
</dbReference>
<evidence type="ECO:0000259" key="5">
    <source>
        <dbReference type="PROSITE" id="PS50931"/>
    </source>
</evidence>
<dbReference type="SUPFAM" id="SSF46785">
    <property type="entry name" value="Winged helix' DNA-binding domain"/>
    <property type="match status" value="1"/>
</dbReference>
<proteinExistence type="inferred from homology"/>
<dbReference type="EMBL" id="SNZE01000003">
    <property type="protein sequence ID" value="TDR32598.1"/>
    <property type="molecule type" value="Genomic_DNA"/>
</dbReference>
<dbReference type="Gene3D" id="3.40.190.290">
    <property type="match status" value="1"/>
</dbReference>
<dbReference type="FunFam" id="1.10.10.10:FF:000001">
    <property type="entry name" value="LysR family transcriptional regulator"/>
    <property type="match status" value="1"/>
</dbReference>
<dbReference type="Pfam" id="PF03466">
    <property type="entry name" value="LysR_substrate"/>
    <property type="match status" value="1"/>
</dbReference>
<dbReference type="InterPro" id="IPR036390">
    <property type="entry name" value="WH_DNA-bd_sf"/>
</dbReference>
<dbReference type="Gene3D" id="1.10.10.10">
    <property type="entry name" value="Winged helix-like DNA-binding domain superfamily/Winged helix DNA-binding domain"/>
    <property type="match status" value="1"/>
</dbReference>
<dbReference type="AlphaFoldDB" id="A0A4R6YAL6"/>
<keyword evidence="3" id="KW-0238">DNA-binding</keyword>
<dbReference type="Pfam" id="PF00126">
    <property type="entry name" value="HTH_1"/>
    <property type="match status" value="1"/>
</dbReference>
<dbReference type="GO" id="GO:0003700">
    <property type="term" value="F:DNA-binding transcription factor activity"/>
    <property type="evidence" value="ECO:0007669"/>
    <property type="project" value="InterPro"/>
</dbReference>
<evidence type="ECO:0000256" key="1">
    <source>
        <dbReference type="ARBA" id="ARBA00009437"/>
    </source>
</evidence>
<keyword evidence="4" id="KW-0804">Transcription</keyword>
<evidence type="ECO:0000256" key="4">
    <source>
        <dbReference type="ARBA" id="ARBA00023163"/>
    </source>
</evidence>
<protein>
    <submittedName>
        <fullName evidence="6">LysR family transcriptional regulator</fullName>
    </submittedName>
</protein>
<evidence type="ECO:0000313" key="7">
    <source>
        <dbReference type="Proteomes" id="UP000294480"/>
    </source>
</evidence>
<dbReference type="Proteomes" id="UP000294480">
    <property type="component" value="Unassembled WGS sequence"/>
</dbReference>
<name>A0A4R6YAL6_9BURK</name>
<dbReference type="InterPro" id="IPR005119">
    <property type="entry name" value="LysR_subst-bd"/>
</dbReference>
<dbReference type="GO" id="GO:0006351">
    <property type="term" value="P:DNA-templated transcription"/>
    <property type="evidence" value="ECO:0007669"/>
    <property type="project" value="TreeGrafter"/>
</dbReference>
<dbReference type="GO" id="GO:0043565">
    <property type="term" value="F:sequence-specific DNA binding"/>
    <property type="evidence" value="ECO:0007669"/>
    <property type="project" value="TreeGrafter"/>
</dbReference>
<accession>A0A4R6YAL6</accession>
<dbReference type="PROSITE" id="PS50931">
    <property type="entry name" value="HTH_LYSR"/>
    <property type="match status" value="1"/>
</dbReference>
<dbReference type="InterPro" id="IPR000847">
    <property type="entry name" value="LysR_HTH_N"/>
</dbReference>
<keyword evidence="7" id="KW-1185">Reference proteome</keyword>
<keyword evidence="2" id="KW-0805">Transcription regulation</keyword>